<reference evidence="2 3" key="1">
    <citation type="submission" date="2019-09" db="EMBL/GenBank/DDBJ databases">
        <title>Complete genome sequence of Sporolactobacillus terrae 70-3.</title>
        <authorList>
            <person name="Tanaka N."/>
            <person name="Shiwa Y."/>
            <person name="Fujita N."/>
            <person name="Tanasupawat S."/>
        </authorList>
    </citation>
    <scope>NUCLEOTIDE SEQUENCE [LARGE SCALE GENOMIC DNA]</scope>
    <source>
        <strain evidence="2 3">70-3</strain>
    </source>
</reference>
<feature type="transmembrane region" description="Helical" evidence="1">
    <location>
        <begin position="95"/>
        <end position="114"/>
    </location>
</feature>
<organism evidence="2 3">
    <name type="scientific">Sporolactobacillus terrae</name>
    <dbReference type="NCBI Taxonomy" id="269673"/>
    <lineage>
        <taxon>Bacteria</taxon>
        <taxon>Bacillati</taxon>
        <taxon>Bacillota</taxon>
        <taxon>Bacilli</taxon>
        <taxon>Bacillales</taxon>
        <taxon>Sporolactobacillaceae</taxon>
        <taxon>Sporolactobacillus</taxon>
    </lineage>
</organism>
<sequence>MKLRNVQINALLIFLILCCTSGILGLLSHLFDFQLLRLWKEVYIALLLIMTLALQIHRQDNNLKSLLTMRMLIGVTIFFCFEIIYSMYLSLPIKVIIYQLKIDFFVIVFAIICWDIMIQNSKVGIINLFKKNVYILLTLGFINALAIAFERFFPHTFTNLIGLTWGNWGSNTGVKVIVSGGHIRSIGLLSTFVASGTFMLICLILLVETRKIFQMNYYFHLLLMTLFSVSIIMTTYKTAIIGLVFYSLVKVIPSISKKYRAKIISISAVATFAVFLISTHFYGINNLVSKINEKMAYNSIFLRIEFHREIINQLHSVPEVLFGLGMGKNGVFGLDKSVYHIKSLPTDSTYIYLVSNYGYIGAALVILIIALVTIYLFKNEIYDIVGARYILIYTMCIEFFYNNFFADFPTNIIVILLAVLSTVSSIKNINYNTVGH</sequence>
<feature type="transmembrane region" description="Helical" evidence="1">
    <location>
        <begin position="389"/>
        <end position="406"/>
    </location>
</feature>
<protein>
    <submittedName>
        <fullName evidence="2">Uncharacterized protein</fullName>
    </submittedName>
</protein>
<feature type="transmembrane region" description="Helical" evidence="1">
    <location>
        <begin position="412"/>
        <end position="430"/>
    </location>
</feature>
<keyword evidence="1" id="KW-0812">Transmembrane</keyword>
<name>A0A5K7WZT4_9BACL</name>
<feature type="transmembrane region" description="Helical" evidence="1">
    <location>
        <begin position="263"/>
        <end position="284"/>
    </location>
</feature>
<dbReference type="Proteomes" id="UP000326951">
    <property type="component" value="Chromosome"/>
</dbReference>
<proteinExistence type="predicted"/>
<accession>A0A5K7WZT4</accession>
<dbReference type="EMBL" id="AP021853">
    <property type="protein sequence ID" value="BBN97843.1"/>
    <property type="molecule type" value="Genomic_DNA"/>
</dbReference>
<feature type="transmembrane region" description="Helical" evidence="1">
    <location>
        <begin position="134"/>
        <end position="153"/>
    </location>
</feature>
<keyword evidence="1" id="KW-0472">Membrane</keyword>
<feature type="transmembrane region" description="Helical" evidence="1">
    <location>
        <begin position="357"/>
        <end position="377"/>
    </location>
</feature>
<evidence type="ECO:0000313" key="2">
    <source>
        <dbReference type="EMBL" id="BBN97843.1"/>
    </source>
</evidence>
<evidence type="ECO:0000256" key="1">
    <source>
        <dbReference type="SAM" id="Phobius"/>
    </source>
</evidence>
<feature type="transmembrane region" description="Helical" evidence="1">
    <location>
        <begin position="12"/>
        <end position="31"/>
    </location>
</feature>
<gene>
    <name evidence="2" type="ORF">St703_05480</name>
</gene>
<keyword evidence="1" id="KW-1133">Transmembrane helix</keyword>
<feature type="transmembrane region" description="Helical" evidence="1">
    <location>
        <begin position="68"/>
        <end position="89"/>
    </location>
</feature>
<feature type="transmembrane region" description="Helical" evidence="1">
    <location>
        <begin position="186"/>
        <end position="205"/>
    </location>
</feature>
<dbReference type="AlphaFoldDB" id="A0A5K7WZT4"/>
<feature type="transmembrane region" description="Helical" evidence="1">
    <location>
        <begin position="37"/>
        <end position="56"/>
    </location>
</feature>
<evidence type="ECO:0000313" key="3">
    <source>
        <dbReference type="Proteomes" id="UP000326951"/>
    </source>
</evidence>
<dbReference type="RefSeq" id="WP_152080209.1">
    <property type="nucleotide sequence ID" value="NZ_AP021853.1"/>
</dbReference>